<accession>A0A8J2L274</accession>
<feature type="compositionally biased region" description="Low complexity" evidence="1">
    <location>
        <begin position="311"/>
        <end position="328"/>
    </location>
</feature>
<dbReference type="OrthoDB" id="6346437at2759"/>
<feature type="region of interest" description="Disordered" evidence="1">
    <location>
        <begin position="306"/>
        <end position="355"/>
    </location>
</feature>
<dbReference type="Proteomes" id="UP000708208">
    <property type="component" value="Unassembled WGS sequence"/>
</dbReference>
<name>A0A8J2L274_9HEXA</name>
<gene>
    <name evidence="3" type="ORF">AFUS01_LOCUS36152</name>
</gene>
<keyword evidence="4" id="KW-1185">Reference proteome</keyword>
<feature type="domain" description="Myb-like" evidence="2">
    <location>
        <begin position="35"/>
        <end position="92"/>
    </location>
</feature>
<dbReference type="AlphaFoldDB" id="A0A8J2L274"/>
<dbReference type="PROSITE" id="PS50090">
    <property type="entry name" value="MYB_LIKE"/>
    <property type="match status" value="1"/>
</dbReference>
<reference evidence="3" key="1">
    <citation type="submission" date="2021-06" db="EMBL/GenBank/DDBJ databases">
        <authorList>
            <person name="Hodson N. C."/>
            <person name="Mongue J. A."/>
            <person name="Jaron S. K."/>
        </authorList>
    </citation>
    <scope>NUCLEOTIDE SEQUENCE</scope>
</reference>
<evidence type="ECO:0000256" key="1">
    <source>
        <dbReference type="SAM" id="MobiDB-lite"/>
    </source>
</evidence>
<dbReference type="InterPro" id="IPR001005">
    <property type="entry name" value="SANT/Myb"/>
</dbReference>
<evidence type="ECO:0000259" key="2">
    <source>
        <dbReference type="PROSITE" id="PS50090"/>
    </source>
</evidence>
<protein>
    <recommendedName>
        <fullName evidence="2">Myb-like domain-containing protein</fullName>
    </recommendedName>
</protein>
<dbReference type="InterPro" id="IPR044822">
    <property type="entry name" value="Myb_DNA-bind_4"/>
</dbReference>
<proteinExistence type="predicted"/>
<organism evidence="3 4">
    <name type="scientific">Allacma fusca</name>
    <dbReference type="NCBI Taxonomy" id="39272"/>
    <lineage>
        <taxon>Eukaryota</taxon>
        <taxon>Metazoa</taxon>
        <taxon>Ecdysozoa</taxon>
        <taxon>Arthropoda</taxon>
        <taxon>Hexapoda</taxon>
        <taxon>Collembola</taxon>
        <taxon>Symphypleona</taxon>
        <taxon>Sminthuridae</taxon>
        <taxon>Allacma</taxon>
    </lineage>
</organism>
<feature type="compositionally biased region" description="Basic residues" evidence="1">
    <location>
        <begin position="332"/>
        <end position="347"/>
    </location>
</feature>
<dbReference type="EMBL" id="CAJVCH010538548">
    <property type="protein sequence ID" value="CAG7826081.1"/>
    <property type="molecule type" value="Genomic_DNA"/>
</dbReference>
<sequence length="465" mass="51604">MDSYNIQNYIKRGKTVILTLRQGFEDTGNSATRQWTDKETVDLIDLMREFLYEFKNQKRRKKEVWIDVTKKLQLNDSIWTPEDCRKKWSNMIRTFKTIEEQRRDGTAGSSKRIKWPFHDRMMELLLCEGAESLPEAAGVCAFMRDFPVENNEDVPGQCEIVVRDLGIHEGGPEDGQSNNIEESVVADPLEFYLTDNQDGNGSGDNPQQVEFAASGDFQTLATVAAAAVSTGPTSVEDVTMSVPGGSARIKLKPKLHTLPTSPETNVGVMKPDGSNQVVVLPLAAPLKYEPAECLVNQPSGPTMVGSSVTIPLPSSSRSPNSNPQLRSSVNYLKRKAKPFRKESRKRVNRSDEIPDSSGDPWVDKFIAISNKQSEKMLQRMEKYHEDTLNVMRERNTILENMVTFLKSQIGAQHPPLVTTTVPNLGTSQNVLSGPATIRVINAQTLARAGLIPSTSGLTTIAVKKQ</sequence>
<evidence type="ECO:0000313" key="3">
    <source>
        <dbReference type="EMBL" id="CAG7826081.1"/>
    </source>
</evidence>
<dbReference type="Pfam" id="PF13837">
    <property type="entry name" value="Myb_DNA-bind_4"/>
    <property type="match status" value="1"/>
</dbReference>
<comment type="caution">
    <text evidence="3">The sequence shown here is derived from an EMBL/GenBank/DDBJ whole genome shotgun (WGS) entry which is preliminary data.</text>
</comment>
<evidence type="ECO:0000313" key="4">
    <source>
        <dbReference type="Proteomes" id="UP000708208"/>
    </source>
</evidence>